<reference evidence="2" key="1">
    <citation type="submission" date="2021-12" db="EMBL/GenBank/DDBJ databases">
        <authorList>
            <person name="King R."/>
        </authorList>
    </citation>
    <scope>NUCLEOTIDE SEQUENCE</scope>
</reference>
<feature type="transmembrane region" description="Helical" evidence="1">
    <location>
        <begin position="14"/>
        <end position="36"/>
    </location>
</feature>
<keyword evidence="1" id="KW-0812">Transmembrane</keyword>
<sequence length="116" mass="13064">MFFTGMIFSTDVNLVYVFVVIIGIGRCFWSLLVPLVMADLCPDNFTSVMGICFLFMGIINIGIGPIIGAIRDYTDSYIITFVFLIAINPICVIAWSMQLICHGRRKRNVKNKTNET</sequence>
<dbReference type="AlphaFoldDB" id="A0A9N9RGS5"/>
<proteinExistence type="predicted"/>
<dbReference type="EMBL" id="OU893340">
    <property type="protein sequence ID" value="CAG9796389.1"/>
    <property type="molecule type" value="Genomic_DNA"/>
</dbReference>
<name>A0A9N9RGS5_9NEOP</name>
<dbReference type="Gene3D" id="1.20.1250.20">
    <property type="entry name" value="MFS general substrate transporter like domains"/>
    <property type="match status" value="1"/>
</dbReference>
<keyword evidence="3" id="KW-1185">Reference proteome</keyword>
<accession>A0A9N9RGS5</accession>
<keyword evidence="1" id="KW-1133">Transmembrane helix</keyword>
<feature type="transmembrane region" description="Helical" evidence="1">
    <location>
        <begin position="76"/>
        <end position="97"/>
    </location>
</feature>
<evidence type="ECO:0000313" key="3">
    <source>
        <dbReference type="Proteomes" id="UP001153714"/>
    </source>
</evidence>
<reference evidence="2" key="2">
    <citation type="submission" date="2022-10" db="EMBL/GenBank/DDBJ databases">
        <authorList>
            <consortium name="ENA_rothamsted_submissions"/>
            <consortium name="culmorum"/>
            <person name="King R."/>
        </authorList>
    </citation>
    <scope>NUCLEOTIDE SEQUENCE</scope>
</reference>
<protein>
    <submittedName>
        <fullName evidence="2">Uncharacterized protein</fullName>
    </submittedName>
</protein>
<dbReference type="OrthoDB" id="6499973at2759"/>
<gene>
    <name evidence="2" type="ORF">DIATSA_LOCUS13582</name>
</gene>
<evidence type="ECO:0000256" key="1">
    <source>
        <dbReference type="SAM" id="Phobius"/>
    </source>
</evidence>
<evidence type="ECO:0000313" key="2">
    <source>
        <dbReference type="EMBL" id="CAG9796389.1"/>
    </source>
</evidence>
<feature type="transmembrane region" description="Helical" evidence="1">
    <location>
        <begin position="48"/>
        <end position="70"/>
    </location>
</feature>
<keyword evidence="1" id="KW-0472">Membrane</keyword>
<dbReference type="SUPFAM" id="SSF103473">
    <property type="entry name" value="MFS general substrate transporter"/>
    <property type="match status" value="1"/>
</dbReference>
<organism evidence="2 3">
    <name type="scientific">Diatraea saccharalis</name>
    <name type="common">sugarcane borer</name>
    <dbReference type="NCBI Taxonomy" id="40085"/>
    <lineage>
        <taxon>Eukaryota</taxon>
        <taxon>Metazoa</taxon>
        <taxon>Ecdysozoa</taxon>
        <taxon>Arthropoda</taxon>
        <taxon>Hexapoda</taxon>
        <taxon>Insecta</taxon>
        <taxon>Pterygota</taxon>
        <taxon>Neoptera</taxon>
        <taxon>Endopterygota</taxon>
        <taxon>Lepidoptera</taxon>
        <taxon>Glossata</taxon>
        <taxon>Ditrysia</taxon>
        <taxon>Pyraloidea</taxon>
        <taxon>Crambidae</taxon>
        <taxon>Crambinae</taxon>
        <taxon>Diatraea</taxon>
    </lineage>
</organism>
<dbReference type="Proteomes" id="UP001153714">
    <property type="component" value="Chromosome 9"/>
</dbReference>
<dbReference type="InterPro" id="IPR036259">
    <property type="entry name" value="MFS_trans_sf"/>
</dbReference>